<dbReference type="AlphaFoldDB" id="A0AAV2TVE8"/>
<dbReference type="Proteomes" id="UP001497525">
    <property type="component" value="Unassembled WGS sequence"/>
</dbReference>
<accession>A0AAV2TVE8</accession>
<proteinExistence type="predicted"/>
<sequence length="251" mass="27597">MEQTNYCDFIFPAVVLVPVEMQKLKFLISFFPFLPVYENLYPNEAPVELRRRSELFSSKTEGLPFRQEVPDTSAIENPDLSMSRLVPHKTFLTQLLNRLCKVQDTQDVLHDQNGPPNISSAGDCGNMQSREAKPVKTSSSSTQAVWCNKSFSGQSGVADSAGKTCLAQATSRPSTPAAAELLNFVRSDLQSYYSKISQLVSQLLPAHNQSSTSTEDKSGALTSPDQLSQNMVQYYALYAYAEAAALLSSCS</sequence>
<reference evidence="2" key="1">
    <citation type="submission" date="2024-06" db="EMBL/GenBank/DDBJ databases">
        <authorList>
            <person name="Liu X."/>
            <person name="Lenzi L."/>
            <person name="Haldenby T S."/>
            <person name="Uol C."/>
        </authorList>
    </citation>
    <scope>NUCLEOTIDE SEQUENCE</scope>
</reference>
<organism evidence="2 3">
    <name type="scientific">Calicophoron daubneyi</name>
    <name type="common">Rumen fluke</name>
    <name type="synonym">Paramphistomum daubneyi</name>
    <dbReference type="NCBI Taxonomy" id="300641"/>
    <lineage>
        <taxon>Eukaryota</taxon>
        <taxon>Metazoa</taxon>
        <taxon>Spiralia</taxon>
        <taxon>Lophotrochozoa</taxon>
        <taxon>Platyhelminthes</taxon>
        <taxon>Trematoda</taxon>
        <taxon>Digenea</taxon>
        <taxon>Plagiorchiida</taxon>
        <taxon>Pronocephalata</taxon>
        <taxon>Paramphistomoidea</taxon>
        <taxon>Paramphistomidae</taxon>
        <taxon>Calicophoron</taxon>
    </lineage>
</organism>
<evidence type="ECO:0000256" key="1">
    <source>
        <dbReference type="SAM" id="MobiDB-lite"/>
    </source>
</evidence>
<evidence type="ECO:0000313" key="3">
    <source>
        <dbReference type="Proteomes" id="UP001497525"/>
    </source>
</evidence>
<protein>
    <submittedName>
        <fullName evidence="2">Uncharacterized protein</fullName>
    </submittedName>
</protein>
<dbReference type="EMBL" id="CAXLJL010000867">
    <property type="protein sequence ID" value="CAL5141419.1"/>
    <property type="molecule type" value="Genomic_DNA"/>
</dbReference>
<name>A0AAV2TVE8_CALDB</name>
<gene>
    <name evidence="2" type="ORF">CDAUBV1_LOCUS16662</name>
</gene>
<feature type="region of interest" description="Disordered" evidence="1">
    <location>
        <begin position="108"/>
        <end position="130"/>
    </location>
</feature>
<evidence type="ECO:0000313" key="2">
    <source>
        <dbReference type="EMBL" id="CAL5141419.1"/>
    </source>
</evidence>
<comment type="caution">
    <text evidence="2">The sequence shown here is derived from an EMBL/GenBank/DDBJ whole genome shotgun (WGS) entry which is preliminary data.</text>
</comment>